<evidence type="ECO:0000259" key="3">
    <source>
        <dbReference type="SMART" id="SM01119"/>
    </source>
</evidence>
<dbReference type="InterPro" id="IPR026956">
    <property type="entry name" value="D-ser_dehydrat-like_dom"/>
</dbReference>
<dbReference type="KEGG" id="halt:IM660_04810"/>
<evidence type="ECO:0000256" key="2">
    <source>
        <dbReference type="ARBA" id="ARBA00023239"/>
    </source>
</evidence>
<reference evidence="4 5" key="1">
    <citation type="submission" date="2020-10" db="EMBL/GenBank/DDBJ databases">
        <title>Haloactinobacterium sp. RN3S43, a bacterium isolated from saline soil.</title>
        <authorList>
            <person name="Sun J.-Q."/>
        </authorList>
    </citation>
    <scope>NUCLEOTIDE SEQUENCE [LARGE SCALE GENOMIC DNA]</scope>
    <source>
        <strain evidence="4 5">RN3S43</strain>
    </source>
</reference>
<proteinExistence type="inferred from homology"/>
<dbReference type="SMART" id="SM01119">
    <property type="entry name" value="D-ser_dehydrat"/>
    <property type="match status" value="1"/>
</dbReference>
<accession>A0A7M1SYA4</accession>
<dbReference type="SUPFAM" id="SSF51419">
    <property type="entry name" value="PLP-binding barrel"/>
    <property type="match status" value="1"/>
</dbReference>
<dbReference type="InterPro" id="IPR001608">
    <property type="entry name" value="Ala_racemase_N"/>
</dbReference>
<evidence type="ECO:0000313" key="4">
    <source>
        <dbReference type="EMBL" id="QOR71613.1"/>
    </source>
</evidence>
<dbReference type="PANTHER" id="PTHR28004:SF8">
    <property type="entry name" value="D-SERINE DEAMINASE"/>
    <property type="match status" value="1"/>
</dbReference>
<keyword evidence="2" id="KW-0456">Lyase</keyword>
<dbReference type="Proteomes" id="UP000593758">
    <property type="component" value="Chromosome"/>
</dbReference>
<sequence length="410" mass="43539">MTIGSAGDWAIDWTHKSFPPSGEGVRSDSIGDQGWHALTDFSTPLAVLHEDALDHNQQAMSDFCSRHGVALAPHGKTTMSPELIARQLADDAWGMTAATAWQARAMIAIGATRVMIANECLDPVGLSWLVERMATDAALEVLVFADSTDAVGRLDQIATHAMRPLPVLVEVGEPDGRAGVRDHDTGIAVAEAIAGAAGLRLAGVAGFEGVVGSSRTDATEAAARAFLSRIRTLTVDLLDRSLLSAGAILSAGGSMYFDLVAEELTGVPGTEVVLRSGCYLIHDHGLYADATPLGGPEGLHPALEVWARVLSTPEAGLAILDAGRRDISSDAGMPPLLARYRDGHTESIPDGAARIRSFNDQHTIVETSHLRVGDLVKLGISHPCTTLDRWRAIPVIDDQYRVRSAVRTIF</sequence>
<evidence type="ECO:0000313" key="5">
    <source>
        <dbReference type="Proteomes" id="UP000593758"/>
    </source>
</evidence>
<dbReference type="Gene3D" id="3.20.20.10">
    <property type="entry name" value="Alanine racemase"/>
    <property type="match status" value="1"/>
</dbReference>
<dbReference type="PANTHER" id="PTHR28004">
    <property type="entry name" value="ZGC:162816-RELATED"/>
    <property type="match status" value="1"/>
</dbReference>
<dbReference type="RefSeq" id="WP_193498269.1">
    <property type="nucleotide sequence ID" value="NZ_CP063169.1"/>
</dbReference>
<comment type="similarity">
    <text evidence="1">Belongs to the DSD1 family.</text>
</comment>
<dbReference type="GO" id="GO:0016829">
    <property type="term" value="F:lyase activity"/>
    <property type="evidence" value="ECO:0007669"/>
    <property type="project" value="UniProtKB-KW"/>
</dbReference>
<dbReference type="Pfam" id="PF14031">
    <property type="entry name" value="D-ser_dehydrat"/>
    <property type="match status" value="1"/>
</dbReference>
<evidence type="ECO:0000256" key="1">
    <source>
        <dbReference type="ARBA" id="ARBA00005323"/>
    </source>
</evidence>
<keyword evidence="5" id="KW-1185">Reference proteome</keyword>
<dbReference type="InterPro" id="IPR042208">
    <property type="entry name" value="D-ser_dehydrat-like_sf"/>
</dbReference>
<dbReference type="InterPro" id="IPR029066">
    <property type="entry name" value="PLP-binding_barrel"/>
</dbReference>
<dbReference type="AlphaFoldDB" id="A0A7M1SYA4"/>
<dbReference type="Gene3D" id="2.40.37.20">
    <property type="entry name" value="D-serine dehydratase-like domain"/>
    <property type="match status" value="1"/>
</dbReference>
<dbReference type="Pfam" id="PF01168">
    <property type="entry name" value="Ala_racemase_N"/>
    <property type="match status" value="1"/>
</dbReference>
<dbReference type="EMBL" id="CP063169">
    <property type="protein sequence ID" value="QOR71613.1"/>
    <property type="molecule type" value="Genomic_DNA"/>
</dbReference>
<protein>
    <submittedName>
        <fullName evidence="4">Alanine racemase</fullName>
    </submittedName>
</protein>
<organism evidence="4 5">
    <name type="scientific">Ruania alkalisoli</name>
    <dbReference type="NCBI Taxonomy" id="2779775"/>
    <lineage>
        <taxon>Bacteria</taxon>
        <taxon>Bacillati</taxon>
        <taxon>Actinomycetota</taxon>
        <taxon>Actinomycetes</taxon>
        <taxon>Micrococcales</taxon>
        <taxon>Ruaniaceae</taxon>
        <taxon>Ruania</taxon>
    </lineage>
</organism>
<dbReference type="InterPro" id="IPR051466">
    <property type="entry name" value="D-amino_acid_metab_enzyme"/>
</dbReference>
<feature type="domain" description="D-serine dehydratase-like" evidence="3">
    <location>
        <begin position="302"/>
        <end position="397"/>
    </location>
</feature>
<name>A0A7M1SYA4_9MICO</name>
<gene>
    <name evidence="4" type="ORF">IM660_04810</name>
</gene>